<accession>A0A2Z3HMM7</accession>
<dbReference type="GO" id="GO:0044097">
    <property type="term" value="P:secretion by the type IV secretion system"/>
    <property type="evidence" value="ECO:0007669"/>
    <property type="project" value="InterPro"/>
</dbReference>
<dbReference type="SUPFAM" id="SSF52540">
    <property type="entry name" value="P-loop containing nucleoside triphosphate hydrolases"/>
    <property type="match status" value="1"/>
</dbReference>
<dbReference type="OrthoDB" id="9810761at2"/>
<proteinExistence type="inferred from homology"/>
<dbReference type="InterPro" id="IPR027417">
    <property type="entry name" value="P-loop_NTPase"/>
</dbReference>
<dbReference type="EMBL" id="CP029479">
    <property type="protein sequence ID" value="AWM77733.1"/>
    <property type="molecule type" value="Genomic_DNA"/>
</dbReference>
<comment type="similarity">
    <text evidence="1">Belongs to the GSP E family.</text>
</comment>
<dbReference type="Gene3D" id="3.40.50.300">
    <property type="entry name" value="P-loop containing nucleotide triphosphate hydrolases"/>
    <property type="match status" value="1"/>
</dbReference>
<dbReference type="InterPro" id="IPR014155">
    <property type="entry name" value="VirB11"/>
</dbReference>
<dbReference type="InterPro" id="IPR001482">
    <property type="entry name" value="T2SS/T4SS_dom"/>
</dbReference>
<reference evidence="4" key="1">
    <citation type="submission" date="2018-05" db="EMBL/GenBank/DDBJ databases">
        <title>Genome sequencing of Phenylobacterium sp. HYN0004.</title>
        <authorList>
            <person name="Yi H."/>
            <person name="Baek C."/>
        </authorList>
    </citation>
    <scope>NUCLEOTIDE SEQUENCE [LARGE SCALE GENOMIC DNA]</scope>
    <source>
        <strain evidence="4">HYN0004</strain>
    </source>
</reference>
<name>A0A2Z3HMM7_9CAUL</name>
<keyword evidence="4" id="KW-1185">Reference proteome</keyword>
<dbReference type="SMART" id="SM00382">
    <property type="entry name" value="AAA"/>
    <property type="match status" value="1"/>
</dbReference>
<dbReference type="CDD" id="cd01130">
    <property type="entry name" value="VirB11-like_ATPase"/>
    <property type="match status" value="1"/>
</dbReference>
<dbReference type="Gene3D" id="3.30.450.90">
    <property type="match status" value="1"/>
</dbReference>
<dbReference type="Proteomes" id="UP000247763">
    <property type="component" value="Chromosome"/>
</dbReference>
<dbReference type="RefSeq" id="WP_110450300.1">
    <property type="nucleotide sequence ID" value="NZ_CP029479.1"/>
</dbReference>
<feature type="domain" description="AAA+ ATPase" evidence="2">
    <location>
        <begin position="158"/>
        <end position="311"/>
    </location>
</feature>
<dbReference type="KEGG" id="phb:HYN04_08120"/>
<dbReference type="AlphaFoldDB" id="A0A2Z3HMM7"/>
<protein>
    <submittedName>
        <fullName evidence="3">P-type DNA transfer ATPase VirB11</fullName>
    </submittedName>
</protein>
<dbReference type="GO" id="GO:0043684">
    <property type="term" value="C:type IV secretion system complex"/>
    <property type="evidence" value="ECO:0007669"/>
    <property type="project" value="InterPro"/>
</dbReference>
<dbReference type="NCBIfam" id="TIGR02788">
    <property type="entry name" value="VirB11"/>
    <property type="match status" value="1"/>
</dbReference>
<evidence type="ECO:0000256" key="1">
    <source>
        <dbReference type="ARBA" id="ARBA00006611"/>
    </source>
</evidence>
<evidence type="ECO:0000313" key="4">
    <source>
        <dbReference type="Proteomes" id="UP000247763"/>
    </source>
</evidence>
<dbReference type="InterPro" id="IPR003593">
    <property type="entry name" value="AAA+_ATPase"/>
</dbReference>
<dbReference type="InterPro" id="IPR050921">
    <property type="entry name" value="T4SS_GSP_E_ATPase"/>
</dbReference>
<evidence type="ECO:0000259" key="2">
    <source>
        <dbReference type="SMART" id="SM00382"/>
    </source>
</evidence>
<sequence>MNATVYLGAFLAPLSPWLARPEVTDLLVNAPGEVWVETAAGGMRCEPAPGLDEMTLQRLVRQIAAHSSQGVSREHPLLSATLPDGARVQVVAPPATRGGAVLAIRKHLISDLSLEDLSASGLFERPAAGAGLDSSGPELAALLDAGDRLGFLREAVRRRKTLVISGGTGSGKTTLLNALVKEIDASERLVVIEDAPEIRLDHPNSVGLIAVRGDMGEARVDADALLTAALRLRPDRILLGELRGSEAFAFLRAVNSGHPGSITTIHADSPEGALDQIGLLALTSGLELGWDKVQAYVSRVIDVVVQIERSGGARRIADIRYLSR</sequence>
<gene>
    <name evidence="3" type="primary">virB11</name>
    <name evidence="3" type="ORF">HYN04_08120</name>
</gene>
<dbReference type="PANTHER" id="PTHR30486">
    <property type="entry name" value="TWITCHING MOTILITY PROTEIN PILT"/>
    <property type="match status" value="1"/>
</dbReference>
<dbReference type="PANTHER" id="PTHR30486:SF6">
    <property type="entry name" value="TYPE IV PILUS RETRACTATION ATPASE PILT"/>
    <property type="match status" value="1"/>
</dbReference>
<dbReference type="GO" id="GO:0016887">
    <property type="term" value="F:ATP hydrolysis activity"/>
    <property type="evidence" value="ECO:0007669"/>
    <property type="project" value="InterPro"/>
</dbReference>
<evidence type="ECO:0000313" key="3">
    <source>
        <dbReference type="EMBL" id="AWM77733.1"/>
    </source>
</evidence>
<dbReference type="Pfam" id="PF00437">
    <property type="entry name" value="T2SSE"/>
    <property type="match status" value="1"/>
</dbReference>
<organism evidence="3 4">
    <name type="scientific">Phenylobacterium parvum</name>
    <dbReference type="NCBI Taxonomy" id="2201350"/>
    <lineage>
        <taxon>Bacteria</taxon>
        <taxon>Pseudomonadati</taxon>
        <taxon>Pseudomonadota</taxon>
        <taxon>Alphaproteobacteria</taxon>
        <taxon>Caulobacterales</taxon>
        <taxon>Caulobacteraceae</taxon>
        <taxon>Phenylobacterium</taxon>
    </lineage>
</organism>